<dbReference type="AlphaFoldDB" id="A0A949NBL9"/>
<evidence type="ECO:0000313" key="13">
    <source>
        <dbReference type="Proteomes" id="UP000712157"/>
    </source>
</evidence>
<evidence type="ECO:0000259" key="11">
    <source>
        <dbReference type="Pfam" id="PF07992"/>
    </source>
</evidence>
<dbReference type="SUPFAM" id="SSF51395">
    <property type="entry name" value="FMN-linked oxidoreductases"/>
    <property type="match status" value="1"/>
</dbReference>
<dbReference type="PANTHER" id="PTHR42917">
    <property type="entry name" value="2,4-DIENOYL-COA REDUCTASE"/>
    <property type="match status" value="1"/>
</dbReference>
<evidence type="ECO:0000256" key="7">
    <source>
        <dbReference type="ARBA" id="ARBA00023002"/>
    </source>
</evidence>
<gene>
    <name evidence="12" type="ORF">KTH89_14390</name>
</gene>
<reference evidence="12" key="1">
    <citation type="submission" date="2021-06" db="EMBL/GenBank/DDBJ databases">
        <title>Description of novel taxa of the family Lachnospiraceae.</title>
        <authorList>
            <person name="Chaplin A.V."/>
            <person name="Sokolova S.R."/>
            <person name="Pikina A.P."/>
            <person name="Korzhanova M."/>
            <person name="Belova V."/>
            <person name="Korostin D."/>
            <person name="Efimov B.A."/>
        </authorList>
    </citation>
    <scope>NUCLEOTIDE SEQUENCE</scope>
    <source>
        <strain evidence="12">ASD5720</strain>
    </source>
</reference>
<dbReference type="Gene3D" id="3.40.50.720">
    <property type="entry name" value="NAD(P)-binding Rossmann-like Domain"/>
    <property type="match status" value="1"/>
</dbReference>
<feature type="domain" description="NADH:flavin oxidoreductase/NADH oxidase N-terminal" evidence="10">
    <location>
        <begin position="358"/>
        <end position="406"/>
    </location>
</feature>
<keyword evidence="6" id="KW-0479">Metal-binding</keyword>
<feature type="domain" description="NADH:flavin oxidoreductase/NADH oxidase N-terminal" evidence="10">
    <location>
        <begin position="41"/>
        <end position="271"/>
    </location>
</feature>
<evidence type="ECO:0000256" key="5">
    <source>
        <dbReference type="ARBA" id="ARBA00022643"/>
    </source>
</evidence>
<feature type="domain" description="FAD/NAD(P)-binding" evidence="11">
    <location>
        <begin position="457"/>
        <end position="717"/>
    </location>
</feature>
<evidence type="ECO:0000313" key="12">
    <source>
        <dbReference type="EMBL" id="MBU9737732.1"/>
    </source>
</evidence>
<organism evidence="12 13">
    <name type="scientific">Diplocloster agilis</name>
    <dbReference type="NCBI Taxonomy" id="2850323"/>
    <lineage>
        <taxon>Bacteria</taxon>
        <taxon>Bacillati</taxon>
        <taxon>Bacillota</taxon>
        <taxon>Clostridia</taxon>
        <taxon>Lachnospirales</taxon>
        <taxon>Lachnospiraceae</taxon>
        <taxon>Diplocloster</taxon>
    </lineage>
</organism>
<proteinExistence type="inferred from homology"/>
<dbReference type="InterPro" id="IPR023753">
    <property type="entry name" value="FAD/NAD-binding_dom"/>
</dbReference>
<protein>
    <submittedName>
        <fullName evidence="12">FAD-dependent oxidoreductase</fullName>
    </submittedName>
</protein>
<keyword evidence="9" id="KW-0411">Iron-sulfur</keyword>
<dbReference type="Proteomes" id="UP000712157">
    <property type="component" value="Unassembled WGS sequence"/>
</dbReference>
<comment type="similarity">
    <text evidence="3">In the N-terminal section; belongs to the NADH:flavin oxidoreductase/NADH oxidase family.</text>
</comment>
<dbReference type="Gene3D" id="3.20.20.70">
    <property type="entry name" value="Aldolase class I"/>
    <property type="match status" value="1"/>
</dbReference>
<dbReference type="GO" id="GO:0010181">
    <property type="term" value="F:FMN binding"/>
    <property type="evidence" value="ECO:0007669"/>
    <property type="project" value="InterPro"/>
</dbReference>
<evidence type="ECO:0000259" key="10">
    <source>
        <dbReference type="Pfam" id="PF00724"/>
    </source>
</evidence>
<evidence type="ECO:0000256" key="9">
    <source>
        <dbReference type="ARBA" id="ARBA00023014"/>
    </source>
</evidence>
<dbReference type="Pfam" id="PF00724">
    <property type="entry name" value="Oxidored_FMN"/>
    <property type="match status" value="2"/>
</dbReference>
<comment type="cofactor">
    <cofactor evidence="2">
        <name>[4Fe-4S] cluster</name>
        <dbReference type="ChEBI" id="CHEBI:49883"/>
    </cofactor>
</comment>
<evidence type="ECO:0000256" key="1">
    <source>
        <dbReference type="ARBA" id="ARBA00001917"/>
    </source>
</evidence>
<dbReference type="RefSeq" id="WP_238722166.1">
    <property type="nucleotide sequence ID" value="NZ_JAHQCW010000024.1"/>
</dbReference>
<dbReference type="PRINTS" id="PR00469">
    <property type="entry name" value="PNDRDTASEII"/>
</dbReference>
<comment type="cofactor">
    <cofactor evidence="1">
        <name>FMN</name>
        <dbReference type="ChEBI" id="CHEBI:58210"/>
    </cofactor>
</comment>
<evidence type="ECO:0000256" key="6">
    <source>
        <dbReference type="ARBA" id="ARBA00022723"/>
    </source>
</evidence>
<dbReference type="SUPFAM" id="SSF51905">
    <property type="entry name" value="FAD/NAD(P)-binding domain"/>
    <property type="match status" value="1"/>
</dbReference>
<comment type="caution">
    <text evidence="12">The sequence shown here is derived from an EMBL/GenBank/DDBJ whole genome shotgun (WGS) entry which is preliminary data.</text>
</comment>
<dbReference type="GO" id="GO:0046872">
    <property type="term" value="F:metal ion binding"/>
    <property type="evidence" value="ECO:0007669"/>
    <property type="project" value="UniProtKB-KW"/>
</dbReference>
<keyword evidence="5" id="KW-0288">FMN</keyword>
<evidence type="ECO:0000256" key="3">
    <source>
        <dbReference type="ARBA" id="ARBA00011048"/>
    </source>
</evidence>
<dbReference type="Gene3D" id="3.50.50.60">
    <property type="entry name" value="FAD/NAD(P)-binding domain"/>
    <property type="match status" value="1"/>
</dbReference>
<evidence type="ECO:0000256" key="8">
    <source>
        <dbReference type="ARBA" id="ARBA00023004"/>
    </source>
</evidence>
<evidence type="ECO:0000256" key="2">
    <source>
        <dbReference type="ARBA" id="ARBA00001966"/>
    </source>
</evidence>
<dbReference type="InterPro" id="IPR013785">
    <property type="entry name" value="Aldolase_TIM"/>
</dbReference>
<dbReference type="InterPro" id="IPR036188">
    <property type="entry name" value="FAD/NAD-bd_sf"/>
</dbReference>
<dbReference type="Pfam" id="PF07992">
    <property type="entry name" value="Pyr_redox_2"/>
    <property type="match status" value="1"/>
</dbReference>
<keyword evidence="4" id="KW-0285">Flavoprotein</keyword>
<evidence type="ECO:0000256" key="4">
    <source>
        <dbReference type="ARBA" id="ARBA00022630"/>
    </source>
</evidence>
<dbReference type="GO" id="GO:0016491">
    <property type="term" value="F:oxidoreductase activity"/>
    <property type="evidence" value="ECO:0007669"/>
    <property type="project" value="UniProtKB-KW"/>
</dbReference>
<dbReference type="InterPro" id="IPR001155">
    <property type="entry name" value="OxRdtase_FMN_N"/>
</dbReference>
<dbReference type="PRINTS" id="PR00368">
    <property type="entry name" value="FADPNR"/>
</dbReference>
<accession>A0A949NBL9</accession>
<sequence>MKTDALVQRLVDSYGSWVTDDSAVRAGCARMTQNLYPYTSMFSPIRINRMTVKNRLVMAPMGNIDMCEETGRPNDKMLQYFFARAKGGTGLLTTGLVPISHGIDHSITELGKLTYFPRIDRSRTVFAGWRDLAEGIHVYGAKIFVQLTAGLGRVGNPQCLINELKFPVSASFNPNFYMSQIPCMRLSGHKIKKIVKNTGQAAADAKAAGLDGVYLHGHEGYLMEQLTNPAFNHRKLGHFADWQAFGLDSVREIRKRVGDDYPIMYRIDLSLALNETYGDTMERNPLKKFKNGRTVEMTLDYMKHLVEAGVDIFDVDLGCYDNWWLPHPPAGMPAGCFLDVARTVKQYFSEHDIVSNAGVPVPVVAVGKLGYPDLAEQALRDEKCDMVMLGRPLLADPDWPRKAYSGHVEDITPCIGCQEGCINEFVDGGHPQCAVNARTSFEHLLPEVPPAPAKPKKIAVVGGGPAGILFATTAAGRGHQVTLFEKEDRLGGKLIPGSVPKIKFDLDNYRLYLERQAIKAASEGNLTLCLNTEASPEQLRQEQYDSIIFATGTKPSALPVPGIDAAPTVEASDLLCHPEKLGNSMKILVVGGGVVGCETAYWLSYEHNCEVTVVEMTSYFMDGTCTANRGHLIHYMKQAGVTLLNCCKVVSFHGNEVTVEQNISKGVPDPYITWQPILPKNIENPLAPKLGTETTSKVLKADLIVLAAGGREDASLFLEAQRNHIAPELYQIGDSFAPGKVLEAVRAAYTLGSKI</sequence>
<dbReference type="PANTHER" id="PTHR42917:SF2">
    <property type="entry name" value="2,4-DIENOYL-COA REDUCTASE [(2E)-ENOYL-COA-PRODUCING]"/>
    <property type="match status" value="1"/>
</dbReference>
<keyword evidence="13" id="KW-1185">Reference proteome</keyword>
<keyword evidence="8" id="KW-0408">Iron</keyword>
<dbReference type="EMBL" id="JAHQCW010000024">
    <property type="protein sequence ID" value="MBU9737732.1"/>
    <property type="molecule type" value="Genomic_DNA"/>
</dbReference>
<dbReference type="InterPro" id="IPR051793">
    <property type="entry name" value="NADH:flavin_oxidoreductase"/>
</dbReference>
<keyword evidence="7" id="KW-0560">Oxidoreductase</keyword>
<dbReference type="GO" id="GO:0051536">
    <property type="term" value="F:iron-sulfur cluster binding"/>
    <property type="evidence" value="ECO:0007669"/>
    <property type="project" value="UniProtKB-KW"/>
</dbReference>
<name>A0A949NBL9_9FIRM</name>